<feature type="compositionally biased region" description="Polar residues" evidence="1">
    <location>
        <begin position="280"/>
        <end position="293"/>
    </location>
</feature>
<proteinExistence type="predicted"/>
<feature type="region of interest" description="Disordered" evidence="1">
    <location>
        <begin position="280"/>
        <end position="300"/>
    </location>
</feature>
<dbReference type="Proteomes" id="UP001347796">
    <property type="component" value="Unassembled WGS sequence"/>
</dbReference>
<comment type="caution">
    <text evidence="2">The sequence shown here is derived from an EMBL/GenBank/DDBJ whole genome shotgun (WGS) entry which is preliminary data.</text>
</comment>
<gene>
    <name evidence="2" type="ORF">SNE40_022190</name>
</gene>
<keyword evidence="3" id="KW-1185">Reference proteome</keyword>
<feature type="region of interest" description="Disordered" evidence="1">
    <location>
        <begin position="173"/>
        <end position="202"/>
    </location>
</feature>
<dbReference type="AlphaFoldDB" id="A0AAN8IVG9"/>
<feature type="region of interest" description="Disordered" evidence="1">
    <location>
        <begin position="82"/>
        <end position="131"/>
    </location>
</feature>
<name>A0AAN8IVG9_PATCE</name>
<organism evidence="2 3">
    <name type="scientific">Patella caerulea</name>
    <name type="common">Rayed Mediterranean limpet</name>
    <dbReference type="NCBI Taxonomy" id="87958"/>
    <lineage>
        <taxon>Eukaryota</taxon>
        <taxon>Metazoa</taxon>
        <taxon>Spiralia</taxon>
        <taxon>Lophotrochozoa</taxon>
        <taxon>Mollusca</taxon>
        <taxon>Gastropoda</taxon>
        <taxon>Patellogastropoda</taxon>
        <taxon>Patelloidea</taxon>
        <taxon>Patellidae</taxon>
        <taxon>Patella</taxon>
    </lineage>
</organism>
<accession>A0AAN8IVG9</accession>
<evidence type="ECO:0000313" key="3">
    <source>
        <dbReference type="Proteomes" id="UP001347796"/>
    </source>
</evidence>
<feature type="compositionally biased region" description="Low complexity" evidence="1">
    <location>
        <begin position="86"/>
        <end position="100"/>
    </location>
</feature>
<sequence length="300" mass="33170">MPPKKAKKCPKCGKAVKQLARHLRVHGFTDDTSRTLSIRHRRGVSGSATVPCPIPECHAEVIRLDRHLMRFHKIKRHSERFDGLLKQSRQSSKESSNSDSESSDGERSSSPDDITTEEDEPVGPDPDTQKDTEECFEAIPVGMAIPPWHSPHDKARKPLRYWTLDGICYPTGFRPDTDQASSSSVGPTREPASSKPRADAQTSPIVTDTWHLPINPRAWAEAHPDLGITTCVNAPTLMTETRSRPTVSQTPHIPIIPRAWTEAHPDLGISTSVNAPTLMTETRSRPTVSQTPAMSRGHIP</sequence>
<evidence type="ECO:0000256" key="1">
    <source>
        <dbReference type="SAM" id="MobiDB-lite"/>
    </source>
</evidence>
<reference evidence="2 3" key="1">
    <citation type="submission" date="2024-01" db="EMBL/GenBank/DDBJ databases">
        <title>The genome of the rayed Mediterranean limpet Patella caerulea (Linnaeus, 1758).</title>
        <authorList>
            <person name="Anh-Thu Weber A."/>
            <person name="Halstead-Nussloch G."/>
        </authorList>
    </citation>
    <scope>NUCLEOTIDE SEQUENCE [LARGE SCALE GENOMIC DNA]</scope>
    <source>
        <strain evidence="2">AATW-2023a</strain>
        <tissue evidence="2">Whole specimen</tissue>
    </source>
</reference>
<protein>
    <submittedName>
        <fullName evidence="2">Uncharacterized protein</fullName>
    </submittedName>
</protein>
<dbReference type="EMBL" id="JAZGQO010000021">
    <property type="protein sequence ID" value="KAK6165227.1"/>
    <property type="molecule type" value="Genomic_DNA"/>
</dbReference>
<evidence type="ECO:0000313" key="2">
    <source>
        <dbReference type="EMBL" id="KAK6165227.1"/>
    </source>
</evidence>